<keyword evidence="2" id="KW-1185">Reference proteome</keyword>
<evidence type="ECO:0000313" key="1">
    <source>
        <dbReference type="EMBL" id="TDF72474.1"/>
    </source>
</evidence>
<accession>A0AC61QHN0</accession>
<reference evidence="1" key="1">
    <citation type="submission" date="2019-03" db="EMBL/GenBank/DDBJ databases">
        <title>Candidatus Syntrophosphaera thermopropionivorans: a novel player in syntrophic propionate oxidation during anaerobic digestion.</title>
        <authorList>
            <person name="Dyksma S."/>
        </authorList>
    </citation>
    <scope>NUCLEOTIDE SEQUENCE</scope>
    <source>
        <strain evidence="1">W5</strain>
    </source>
</reference>
<protein>
    <submittedName>
        <fullName evidence="1">Poly-gamma-glutamate system protein</fullName>
    </submittedName>
</protein>
<dbReference type="Proteomes" id="UP000294588">
    <property type="component" value="Unassembled WGS sequence"/>
</dbReference>
<proteinExistence type="predicted"/>
<comment type="caution">
    <text evidence="1">The sequence shown here is derived from an EMBL/GenBank/DDBJ whole genome shotgun (WGS) entry which is preliminary data.</text>
</comment>
<organism evidence="1 2">
    <name type="scientific">Candidatus Syntrophosphaera thermopropionivorans</name>
    <dbReference type="NCBI Taxonomy" id="2593015"/>
    <lineage>
        <taxon>Bacteria</taxon>
        <taxon>Pseudomonadati</taxon>
        <taxon>Candidatus Cloacimonadota</taxon>
        <taxon>Candidatus Cloacimonadia</taxon>
        <taxon>Candidatus Cloacimonadales</taxon>
        <taxon>Candidatus Cloacimonadaceae</taxon>
        <taxon>Candidatus Syntrophosphaera</taxon>
    </lineage>
</organism>
<name>A0AC61QHN0_9BACT</name>
<dbReference type="EMBL" id="SMOG01000034">
    <property type="protein sequence ID" value="TDF72474.1"/>
    <property type="molecule type" value="Genomic_DNA"/>
</dbReference>
<gene>
    <name evidence="1" type="primary">pgsW</name>
    <name evidence="1" type="ORF">E0946_06865</name>
</gene>
<evidence type="ECO:0000313" key="2">
    <source>
        <dbReference type="Proteomes" id="UP000294588"/>
    </source>
</evidence>
<sequence>MYRPSLKSGKSLTLLFFLSIILYLIASNSYVNIKSENYELKVAAAKEMAAFMDTIKAEIQRQGLPIDPINDPLQTGLIGRARTTITTDRGLLSDKQAALNPNLAAVFVEEFTKQGLKEGDYIAVGITGSNPGINLALYAAIKVMKLKPSIIVSLSSASYGANQEEFTWLDMEGVLRRKGMIDFGSSYASLGGKDDLGVGLSDQGIKAMLQAMARNGVSPLIGATLEDNVKAREIAYDQMLPEGARYKLFVNIGRGLANVGSEPNANQMVEGLNPKLAEESFEPEGIMMVMAKKGVPVFNVQRIQRWIKKYHLENDSGQIPKPGVGPAFSVEKHNVTVAAICLAILIAAIVAVIILDRNDRRFMANIVDPDEDL</sequence>